<evidence type="ECO:0000256" key="2">
    <source>
        <dbReference type="ARBA" id="ARBA00023004"/>
    </source>
</evidence>
<evidence type="ECO:0000259" key="3">
    <source>
        <dbReference type="PROSITE" id="PS51183"/>
    </source>
</evidence>
<gene>
    <name evidence="5" type="ORF">SPRG_20386</name>
</gene>
<dbReference type="EMBL" id="KK583215">
    <property type="protein sequence ID" value="KDO27747.1"/>
    <property type="molecule type" value="Genomic_DNA"/>
</dbReference>
<dbReference type="KEGG" id="spar:SPRG_20386"/>
<dbReference type="PROSITE" id="PS51184">
    <property type="entry name" value="JMJC"/>
    <property type="match status" value="1"/>
</dbReference>
<dbReference type="Proteomes" id="UP000030745">
    <property type="component" value="Unassembled WGS sequence"/>
</dbReference>
<sequence>MYCGDSEARDVQAATKRSLYDKSMHTDAPELPECLVFRPTLAEFATPAAYIRSIAAQGRTTGIAKIIPPDGWSPPSQIDLDDNTVKMKTELQRIDLLQQGVPHKEGPVRTLRSYRAAAAAFEAQWFQAHGMDANTATPREIERAYWKLVLAPSEETEVEYANNVSIRDLGSGFPKPSDHVQASLRANVPEEVHFADPAYYAKTAWNLQNLPFAAGSVLSYVDADIEGINVPWLYFGMLFSTFSWHVEDNFLYSINYMHHGAPKHWYGVAASDAESLEAALKANVIETVRRDPTLLDQLVTLVSPHLLQQCGIQVFKLLQMPGEMVVTFPRGYHCGFNQGFNCNEAVNFAVADWFPEARLSAMWYRKRRRGMVLPYDRFMYWLSLRHPLHDMLPEDGEKLLDALLRLRDDERKGRLALRHKGVVRTAGVDVGRLPLTKDVLDYDDARRRCCVCQYTVFFSGVICTCSDTKLACSAHATTMCSCASTSKTLVVFVSMNALAATISALQDRVAALSSHVAV</sequence>
<feature type="domain" description="JmjN" evidence="3">
    <location>
        <begin position="34"/>
        <end position="75"/>
    </location>
</feature>
<dbReference type="InterPro" id="IPR004198">
    <property type="entry name" value="Znf_C5HC2"/>
</dbReference>
<organism evidence="5 6">
    <name type="scientific">Saprolegnia parasitica (strain CBS 223.65)</name>
    <dbReference type="NCBI Taxonomy" id="695850"/>
    <lineage>
        <taxon>Eukaryota</taxon>
        <taxon>Sar</taxon>
        <taxon>Stramenopiles</taxon>
        <taxon>Oomycota</taxon>
        <taxon>Saprolegniomycetes</taxon>
        <taxon>Saprolegniales</taxon>
        <taxon>Saprolegniaceae</taxon>
        <taxon>Saprolegnia</taxon>
    </lineage>
</organism>
<evidence type="ECO:0000259" key="4">
    <source>
        <dbReference type="PROSITE" id="PS51184"/>
    </source>
</evidence>
<evidence type="ECO:0000313" key="5">
    <source>
        <dbReference type="EMBL" id="KDO27747.1"/>
    </source>
</evidence>
<dbReference type="Gene3D" id="2.60.120.650">
    <property type="entry name" value="Cupin"/>
    <property type="match status" value="1"/>
</dbReference>
<evidence type="ECO:0000313" key="6">
    <source>
        <dbReference type="Proteomes" id="UP000030745"/>
    </source>
</evidence>
<keyword evidence="1" id="KW-0479">Metal-binding</keyword>
<dbReference type="SMART" id="SM00558">
    <property type="entry name" value="JmjC"/>
    <property type="match status" value="1"/>
</dbReference>
<name>A0A067CLS6_SAPPC</name>
<keyword evidence="2" id="KW-0408">Iron</keyword>
<dbReference type="InterPro" id="IPR003347">
    <property type="entry name" value="JmjC_dom"/>
</dbReference>
<dbReference type="GO" id="GO:0010468">
    <property type="term" value="P:regulation of gene expression"/>
    <property type="evidence" value="ECO:0007669"/>
    <property type="project" value="TreeGrafter"/>
</dbReference>
<evidence type="ECO:0000256" key="1">
    <source>
        <dbReference type="ARBA" id="ARBA00022723"/>
    </source>
</evidence>
<dbReference type="Pfam" id="PF02375">
    <property type="entry name" value="JmjN"/>
    <property type="match status" value="1"/>
</dbReference>
<dbReference type="Pfam" id="PF02373">
    <property type="entry name" value="JmjC"/>
    <property type="match status" value="1"/>
</dbReference>
<reference evidence="5 6" key="1">
    <citation type="journal article" date="2013" name="PLoS Genet.">
        <title>Distinctive expansion of potential virulence genes in the genome of the oomycete fish pathogen Saprolegnia parasitica.</title>
        <authorList>
            <person name="Jiang R.H."/>
            <person name="de Bruijn I."/>
            <person name="Haas B.J."/>
            <person name="Belmonte R."/>
            <person name="Lobach L."/>
            <person name="Christie J."/>
            <person name="van den Ackerveken G."/>
            <person name="Bottin A."/>
            <person name="Bulone V."/>
            <person name="Diaz-Moreno S.M."/>
            <person name="Dumas B."/>
            <person name="Fan L."/>
            <person name="Gaulin E."/>
            <person name="Govers F."/>
            <person name="Grenville-Briggs L.J."/>
            <person name="Horner N.R."/>
            <person name="Levin J.Z."/>
            <person name="Mammella M."/>
            <person name="Meijer H.J."/>
            <person name="Morris P."/>
            <person name="Nusbaum C."/>
            <person name="Oome S."/>
            <person name="Phillips A.J."/>
            <person name="van Rooyen D."/>
            <person name="Rzeszutek E."/>
            <person name="Saraiva M."/>
            <person name="Secombes C.J."/>
            <person name="Seidl M.F."/>
            <person name="Snel B."/>
            <person name="Stassen J.H."/>
            <person name="Sykes S."/>
            <person name="Tripathy S."/>
            <person name="van den Berg H."/>
            <person name="Vega-Arreguin J.C."/>
            <person name="Wawra S."/>
            <person name="Young S.K."/>
            <person name="Zeng Q."/>
            <person name="Dieguez-Uribeondo J."/>
            <person name="Russ C."/>
            <person name="Tyler B.M."/>
            <person name="van West P."/>
        </authorList>
    </citation>
    <scope>NUCLEOTIDE SEQUENCE [LARGE SCALE GENOMIC DNA]</scope>
    <source>
        <strain evidence="5 6">CBS 223.65</strain>
    </source>
</reference>
<dbReference type="PANTHER" id="PTHR10694">
    <property type="entry name" value="LYSINE-SPECIFIC DEMETHYLASE"/>
    <property type="match status" value="1"/>
</dbReference>
<dbReference type="OrthoDB" id="1678912at2759"/>
<dbReference type="GO" id="GO:0000785">
    <property type="term" value="C:chromatin"/>
    <property type="evidence" value="ECO:0007669"/>
    <property type="project" value="TreeGrafter"/>
</dbReference>
<dbReference type="VEuPathDB" id="FungiDB:SPRG_20386"/>
<keyword evidence="6" id="KW-1185">Reference proteome</keyword>
<proteinExistence type="predicted"/>
<dbReference type="InterPro" id="IPR003349">
    <property type="entry name" value="JmjN"/>
</dbReference>
<protein>
    <recommendedName>
        <fullName evidence="7">JmjC domain-containing protein</fullName>
    </recommendedName>
</protein>
<evidence type="ECO:0008006" key="7">
    <source>
        <dbReference type="Google" id="ProtNLM"/>
    </source>
</evidence>
<dbReference type="PROSITE" id="PS51183">
    <property type="entry name" value="JMJN"/>
    <property type="match status" value="1"/>
</dbReference>
<dbReference type="AlphaFoldDB" id="A0A067CLS6"/>
<dbReference type="GO" id="GO:0141052">
    <property type="term" value="F:histone H3 demethylase activity"/>
    <property type="evidence" value="ECO:0007669"/>
    <property type="project" value="UniProtKB-ARBA"/>
</dbReference>
<dbReference type="GeneID" id="24141539"/>
<dbReference type="PANTHER" id="PTHR10694:SF33">
    <property type="entry name" value="LYSINE-SPECIFIC DEMETHYLASE 5"/>
    <property type="match status" value="1"/>
</dbReference>
<dbReference type="RefSeq" id="XP_012201616.1">
    <property type="nucleotide sequence ID" value="XM_012346226.1"/>
</dbReference>
<dbReference type="OMA" id="LYCGMLF"/>
<dbReference type="STRING" id="695850.A0A067CLS6"/>
<feature type="domain" description="JmjC" evidence="4">
    <location>
        <begin position="199"/>
        <end position="365"/>
    </location>
</feature>
<accession>A0A067CLS6</accession>
<dbReference type="Pfam" id="PF02928">
    <property type="entry name" value="zf-C5HC2"/>
    <property type="match status" value="1"/>
</dbReference>
<dbReference type="SUPFAM" id="SSF51197">
    <property type="entry name" value="Clavaminate synthase-like"/>
    <property type="match status" value="1"/>
</dbReference>
<dbReference type="GO" id="GO:0046872">
    <property type="term" value="F:metal ion binding"/>
    <property type="evidence" value="ECO:0007669"/>
    <property type="project" value="UniProtKB-KW"/>
</dbReference>
<dbReference type="SMART" id="SM00545">
    <property type="entry name" value="JmjN"/>
    <property type="match status" value="1"/>
</dbReference>
<dbReference type="GO" id="GO:0005634">
    <property type="term" value="C:nucleus"/>
    <property type="evidence" value="ECO:0007669"/>
    <property type="project" value="TreeGrafter"/>
</dbReference>